<comment type="caution">
    <text evidence="3">The sequence shown here is derived from an EMBL/GenBank/DDBJ whole genome shotgun (WGS) entry which is preliminary data.</text>
</comment>
<dbReference type="InterPro" id="IPR006860">
    <property type="entry name" value="FecR"/>
</dbReference>
<organism evidence="3">
    <name type="scientific">Chryseobacterium sp. B5</name>
    <dbReference type="NCBI Taxonomy" id="2050562"/>
    <lineage>
        <taxon>Bacteria</taxon>
        <taxon>Pseudomonadati</taxon>
        <taxon>Bacteroidota</taxon>
        <taxon>Flavobacteriia</taxon>
        <taxon>Flavobacteriales</taxon>
        <taxon>Weeksellaceae</taxon>
        <taxon>Chryseobacterium group</taxon>
        <taxon>Chryseobacterium</taxon>
    </lineage>
</organism>
<name>A0A2G7TAV4_9FLAO</name>
<proteinExistence type="predicted"/>
<dbReference type="Pfam" id="PF04773">
    <property type="entry name" value="FecR"/>
    <property type="match status" value="1"/>
</dbReference>
<dbReference type="PANTHER" id="PTHR30273:SF2">
    <property type="entry name" value="PROTEIN FECR"/>
    <property type="match status" value="1"/>
</dbReference>
<dbReference type="GO" id="GO:0016989">
    <property type="term" value="F:sigma factor antagonist activity"/>
    <property type="evidence" value="ECO:0007669"/>
    <property type="project" value="TreeGrafter"/>
</dbReference>
<dbReference type="Gene3D" id="2.60.120.1440">
    <property type="match status" value="1"/>
</dbReference>
<dbReference type="PIRSF" id="PIRSF018266">
    <property type="entry name" value="FecR"/>
    <property type="match status" value="1"/>
</dbReference>
<sequence>MSSDLSPGLIDEAIQWSVRLDFNTPSPATRQAFEQWLHAQPAHALAWDRVQSLRTDFDRMPQRLALDTLDAAQRLRQSRSVSRRRALKLLSLSGIATATGWMAYSHTPWQRLLASASTSVGEQRTVRLDDGSTIVLNTDTAIRTELDPQQRLVVLSRGEILVTTGADETAPGHRPFRVRTPFGDLQALGTRFVVRLHKHRALVSVQEGAVRLTPAKAADSAARQTAMPGSPWWLSADASTPAPPPDFGADDWADGVMAGRAIRLGDLLAELGRYRHGHISCDERVAGLRLSGTFHVRQTEQVLQLIAQTQPVSISRRTRWWVHVGPASGQ</sequence>
<dbReference type="EMBL" id="PEKC01000007">
    <property type="protein sequence ID" value="PII37035.1"/>
    <property type="molecule type" value="Genomic_DNA"/>
</dbReference>
<feature type="domain" description="FecR protein" evidence="1">
    <location>
        <begin position="117"/>
        <end position="211"/>
    </location>
</feature>
<accession>A0A2G7TAV4</accession>
<gene>
    <name evidence="3" type="ORF">CTI11_03180</name>
</gene>
<evidence type="ECO:0000313" key="3">
    <source>
        <dbReference type="EMBL" id="PII37035.1"/>
    </source>
</evidence>
<protein>
    <submittedName>
        <fullName evidence="3">Iron dicitrate transport regulator FecR</fullName>
    </submittedName>
</protein>
<reference evidence="3" key="1">
    <citation type="submission" date="2017-10" db="EMBL/GenBank/DDBJ databases">
        <title>Chryseobacterium sp. B5 is a hydrocarbonoclastic and plant growth promoting bacterium.</title>
        <authorList>
            <person name="Thijs S."/>
            <person name="Gkorezis P."/>
            <person name="Van Hamme J."/>
        </authorList>
    </citation>
    <scope>NUCLEOTIDE SEQUENCE</scope>
    <source>
        <strain evidence="3">B5</strain>
    </source>
</reference>
<dbReference type="InterPro" id="IPR012373">
    <property type="entry name" value="Ferrdict_sens_TM"/>
</dbReference>
<dbReference type="InterPro" id="IPR032623">
    <property type="entry name" value="FecR_N"/>
</dbReference>
<dbReference type="PANTHER" id="PTHR30273">
    <property type="entry name" value="PERIPLASMIC SIGNAL SENSOR AND SIGMA FACTOR ACTIVATOR FECR-RELATED"/>
    <property type="match status" value="1"/>
</dbReference>
<feature type="domain" description="FecR N-terminal" evidence="2">
    <location>
        <begin position="11"/>
        <end position="53"/>
    </location>
</feature>
<evidence type="ECO:0000259" key="2">
    <source>
        <dbReference type="Pfam" id="PF16220"/>
    </source>
</evidence>
<dbReference type="AlphaFoldDB" id="A0A2G7TAV4"/>
<evidence type="ECO:0000259" key="1">
    <source>
        <dbReference type="Pfam" id="PF04773"/>
    </source>
</evidence>
<dbReference type="Pfam" id="PF16220">
    <property type="entry name" value="DUF4880"/>
    <property type="match status" value="1"/>
</dbReference>